<name>A0A219ATY5_METCM</name>
<reference evidence="2 3" key="1">
    <citation type="journal article" date="2016" name="PLoS Pathog.">
        <title>Biosynthesis of antibiotic leucinostatins in bio-control fungus Purpureocillium lilacinum and their inhibition on phytophthora revealed by genome mining.</title>
        <authorList>
            <person name="Wang G."/>
            <person name="Liu Z."/>
            <person name="Lin R."/>
            <person name="Li E."/>
            <person name="Mao Z."/>
            <person name="Ling J."/>
            <person name="Yang Y."/>
            <person name="Yin W.B."/>
            <person name="Xie B."/>
        </authorList>
    </citation>
    <scope>NUCLEOTIDE SEQUENCE [LARGE SCALE GENOMIC DNA]</scope>
    <source>
        <strain evidence="2">170</strain>
    </source>
</reference>
<dbReference type="RefSeq" id="XP_022286020.1">
    <property type="nucleotide sequence ID" value="XM_022430236.1"/>
</dbReference>
<evidence type="ECO:0000313" key="2">
    <source>
        <dbReference type="EMBL" id="OWT43615.1"/>
    </source>
</evidence>
<protein>
    <submittedName>
        <fullName evidence="2">Uncharacterized protein</fullName>
    </submittedName>
</protein>
<evidence type="ECO:0000313" key="3">
    <source>
        <dbReference type="Proteomes" id="UP000078397"/>
    </source>
</evidence>
<accession>A0A219ATY5</accession>
<organism evidence="2 3">
    <name type="scientific">Pochonia chlamydosporia 170</name>
    <dbReference type="NCBI Taxonomy" id="1380566"/>
    <lineage>
        <taxon>Eukaryota</taxon>
        <taxon>Fungi</taxon>
        <taxon>Dikarya</taxon>
        <taxon>Ascomycota</taxon>
        <taxon>Pezizomycotina</taxon>
        <taxon>Sordariomycetes</taxon>
        <taxon>Hypocreomycetidae</taxon>
        <taxon>Hypocreales</taxon>
        <taxon>Clavicipitaceae</taxon>
        <taxon>Pochonia</taxon>
    </lineage>
</organism>
<dbReference type="Proteomes" id="UP000078397">
    <property type="component" value="Unassembled WGS sequence"/>
</dbReference>
<sequence length="509" mass="57109">MSDEFAELLKQKLSECTDVTRLVDCVWNDNRCRTLLMRKIQSTPEAGSPDTSVPTSSVSLHAAMPGAEVPDKRDVSVGTDFCSQSDTDSPCAHANSPMFIRSDAATTADLSLADAALHIRCQTPDENASPSYPSPSPTPGPPRRHRRPEIEDSSASYDIPSRKRRRVNKKESEKKKGSSVEVSQSSSSSSPRKFRGPGKKKKAIVPYFEEPKFLNVKEPLRLQVSEYTELNGIQDALRLVEAFECQTVEGVQPEPSASLVRKLKCRLDECDKLEERGHSLAVRAQVERYFNMIQVIAELFRRKKEKAEGETDDDIVREFKKELFPEQTPQQAQSSWDYFYRVGKVLFEAVQRYGYGVLVFPLYGVTKKSLHELGHKYIGEFLDYIDRCQPALEARIRNISYILPRLMTWGLPAGTLQVEKVQFEELSELDRANAFNCCFPLPAGVSSAELQVPNIGVGIPSWPEQPSAQDVVQEESKDDEQDGETSQLSWGGMPLEDVGIYGFDRIPDC</sequence>
<feature type="compositionally biased region" description="Pro residues" evidence="1">
    <location>
        <begin position="132"/>
        <end position="141"/>
    </location>
</feature>
<dbReference type="STRING" id="1380566.A0A219ATY5"/>
<keyword evidence="3" id="KW-1185">Reference proteome</keyword>
<proteinExistence type="predicted"/>
<dbReference type="EMBL" id="LSBJ02000001">
    <property type="protein sequence ID" value="OWT43615.1"/>
    <property type="molecule type" value="Genomic_DNA"/>
</dbReference>
<feature type="compositionally biased region" description="Basic and acidic residues" evidence="1">
    <location>
        <begin position="169"/>
        <end position="178"/>
    </location>
</feature>
<gene>
    <name evidence="2" type="ORF">VFPPC_18658</name>
</gene>
<feature type="region of interest" description="Disordered" evidence="1">
    <location>
        <begin position="461"/>
        <end position="493"/>
    </location>
</feature>
<feature type="compositionally biased region" description="Acidic residues" evidence="1">
    <location>
        <begin position="472"/>
        <end position="483"/>
    </location>
</feature>
<comment type="caution">
    <text evidence="2">The sequence shown here is derived from an EMBL/GenBank/DDBJ whole genome shotgun (WGS) entry which is preliminary data.</text>
</comment>
<dbReference type="KEGG" id="pchm:VFPPC_18658"/>
<dbReference type="GeneID" id="33937359"/>
<dbReference type="OrthoDB" id="5153809at2759"/>
<dbReference type="AlphaFoldDB" id="A0A219ATY5"/>
<feature type="compositionally biased region" description="Low complexity" evidence="1">
    <location>
        <begin position="179"/>
        <end position="191"/>
    </location>
</feature>
<evidence type="ECO:0000256" key="1">
    <source>
        <dbReference type="SAM" id="MobiDB-lite"/>
    </source>
</evidence>
<feature type="region of interest" description="Disordered" evidence="1">
    <location>
        <begin position="123"/>
        <end position="200"/>
    </location>
</feature>